<evidence type="ECO:0000256" key="1">
    <source>
        <dbReference type="SAM" id="SignalP"/>
    </source>
</evidence>
<dbReference type="Pfam" id="PF13568">
    <property type="entry name" value="OMP_b-brl_2"/>
    <property type="match status" value="1"/>
</dbReference>
<reference evidence="4" key="1">
    <citation type="submission" date="2017-04" db="EMBL/GenBank/DDBJ databases">
        <authorList>
            <person name="Varghese N."/>
            <person name="Submissions S."/>
        </authorList>
    </citation>
    <scope>NUCLEOTIDE SEQUENCE [LARGE SCALE GENOMIC DNA]</scope>
    <source>
        <strain evidence="4">DSM 4125</strain>
    </source>
</reference>
<dbReference type="InterPro" id="IPR025665">
    <property type="entry name" value="Beta-barrel_OMP_2"/>
</dbReference>
<feature type="chain" id="PRO_5012982262" evidence="1">
    <location>
        <begin position="22"/>
        <end position="404"/>
    </location>
</feature>
<dbReference type="EMBL" id="FXAW01000003">
    <property type="protein sequence ID" value="SMG27734.1"/>
    <property type="molecule type" value="Genomic_DNA"/>
</dbReference>
<gene>
    <name evidence="3" type="ORF">SAMN05661096_01664</name>
</gene>
<evidence type="ECO:0000313" key="4">
    <source>
        <dbReference type="Proteomes" id="UP000193804"/>
    </source>
</evidence>
<feature type="domain" description="Outer membrane protein beta-barrel" evidence="2">
    <location>
        <begin position="225"/>
        <end position="373"/>
    </location>
</feature>
<protein>
    <submittedName>
        <fullName evidence="3">Outer membrane protein beta-barrel domain-containing protein</fullName>
    </submittedName>
</protein>
<organism evidence="3 4">
    <name type="scientific">Marivirga sericea</name>
    <dbReference type="NCBI Taxonomy" id="1028"/>
    <lineage>
        <taxon>Bacteria</taxon>
        <taxon>Pseudomonadati</taxon>
        <taxon>Bacteroidota</taxon>
        <taxon>Cytophagia</taxon>
        <taxon>Cytophagales</taxon>
        <taxon>Marivirgaceae</taxon>
        <taxon>Marivirga</taxon>
    </lineage>
</organism>
<proteinExistence type="predicted"/>
<sequence>MKNITFVVSIILLVICSKANAQIEFEKGFYIDQFADTIVCYVKNFGWSSTPDNFTVKSLDNQTVYSIDADEIKSIQIGDRIKFVNRIVQEDISDNNQQRIAIKRKVEFNQNQRILKVLIESKFSLYMIEEGEYKDYFYSEDNGVIKQLVNKKFAVTGNGFAKSNEYLKQLLRINTCETEKLNSFVKNMRLSENNLISYFLQINQCSSSKIKRYEELRPEGKTVANFSFKAGVNTAKSRYIFASPNSAKEIEVPRNTSYTLGLEVEIPLKVNQYKWSVIFEPTYKQLASSTTVVDQGLDREYEYQIYSIDIPLGIRYKMYLKENLNLFLNFKVQHTFHVGNSYVDLDFGQDHSAQTRFNFSYGAGIKWKKFSLEYRRDSQDILFQRVYEQFMNYNNAMVIGYNFR</sequence>
<accession>A0A1X7JK77</accession>
<keyword evidence="4" id="KW-1185">Reference proteome</keyword>
<name>A0A1X7JK77_9BACT</name>
<dbReference type="RefSeq" id="WP_085516597.1">
    <property type="nucleotide sequence ID" value="NZ_FXAW01000003.1"/>
</dbReference>
<dbReference type="Proteomes" id="UP000193804">
    <property type="component" value="Unassembled WGS sequence"/>
</dbReference>
<keyword evidence="1" id="KW-0732">Signal</keyword>
<dbReference type="OrthoDB" id="921445at2"/>
<feature type="signal peptide" evidence="1">
    <location>
        <begin position="1"/>
        <end position="21"/>
    </location>
</feature>
<evidence type="ECO:0000259" key="2">
    <source>
        <dbReference type="Pfam" id="PF13568"/>
    </source>
</evidence>
<dbReference type="STRING" id="1028.SAMN05661096_01664"/>
<evidence type="ECO:0000313" key="3">
    <source>
        <dbReference type="EMBL" id="SMG27734.1"/>
    </source>
</evidence>
<dbReference type="AlphaFoldDB" id="A0A1X7JK77"/>